<dbReference type="PRINTS" id="PR00173">
    <property type="entry name" value="EDTRNSPORT"/>
</dbReference>
<protein>
    <submittedName>
        <fullName evidence="9">Dicarboxylate/amino acid:cation symporter</fullName>
    </submittedName>
</protein>
<evidence type="ECO:0000313" key="10">
    <source>
        <dbReference type="Proteomes" id="UP001596996"/>
    </source>
</evidence>
<feature type="transmembrane region" description="Helical" evidence="8">
    <location>
        <begin position="346"/>
        <end position="369"/>
    </location>
</feature>
<accession>A0ABW3I5Z3</accession>
<evidence type="ECO:0000256" key="5">
    <source>
        <dbReference type="ARBA" id="ARBA00022847"/>
    </source>
</evidence>
<evidence type="ECO:0000256" key="7">
    <source>
        <dbReference type="ARBA" id="ARBA00023136"/>
    </source>
</evidence>
<proteinExistence type="predicted"/>
<keyword evidence="2" id="KW-0813">Transport</keyword>
<evidence type="ECO:0000256" key="1">
    <source>
        <dbReference type="ARBA" id="ARBA00004651"/>
    </source>
</evidence>
<feature type="transmembrane region" description="Helical" evidence="8">
    <location>
        <begin position="196"/>
        <end position="216"/>
    </location>
</feature>
<dbReference type="PANTHER" id="PTHR42865">
    <property type="entry name" value="PROTON/GLUTAMATE-ASPARTATE SYMPORTER"/>
    <property type="match status" value="1"/>
</dbReference>
<dbReference type="EMBL" id="JBHTJN010000001">
    <property type="protein sequence ID" value="MFD0965338.1"/>
    <property type="molecule type" value="Genomic_DNA"/>
</dbReference>
<sequence>MPNIFSFYFKSNLLWRILIGLIAGAILGIIFQNVTGMINFLSPFGDLFIRLLKMIVVPVIASTLIVGASSIPPTDLGRVGIKTFIYYILTAIFAIGIGLGVASLIQPGLGIELSTEKVIAGKEAVSPTIVQILLGLVPTNPFGAIAEGKILPMIVFCLFFGIALSFGRDSKDETIKKHSDLVFGFIDGVSQAMFKIVGWVMQYAPIGVFALIFTVFSKNGAEALGPLASVTLSVYAGLILQVVIVYCGLFLMMRLNPLIFLKKVQPPMVTAFVTRSSGATLPVSIEAAVNMGVPKNIYSFALPVGSTVNMNGTTVYLGVCAIFIANAVGMPLTFSQMITVMLTASLGAVGTAGVPGAGAIMLLMVLESIGLRVEGGSAVAIAYGMILGIDAILDMGRTSMNVVGDVAGAVAVAKHEKTLDEEQWRR</sequence>
<dbReference type="SUPFAM" id="SSF118215">
    <property type="entry name" value="Proton glutamate symport protein"/>
    <property type="match status" value="1"/>
</dbReference>
<name>A0ABW3I5Z3_9PAST</name>
<dbReference type="InterPro" id="IPR036458">
    <property type="entry name" value="Na:dicarbo_symporter_sf"/>
</dbReference>
<keyword evidence="10" id="KW-1185">Reference proteome</keyword>
<evidence type="ECO:0000256" key="3">
    <source>
        <dbReference type="ARBA" id="ARBA00022475"/>
    </source>
</evidence>
<evidence type="ECO:0000256" key="4">
    <source>
        <dbReference type="ARBA" id="ARBA00022692"/>
    </source>
</evidence>
<dbReference type="InterPro" id="IPR018107">
    <property type="entry name" value="Na-dicarboxylate_symporter_CS"/>
</dbReference>
<evidence type="ECO:0000313" key="9">
    <source>
        <dbReference type="EMBL" id="MFD0965338.1"/>
    </source>
</evidence>
<dbReference type="Gene3D" id="1.10.3860.10">
    <property type="entry name" value="Sodium:dicarboxylate symporter"/>
    <property type="match status" value="1"/>
</dbReference>
<feature type="transmembrane region" description="Helical" evidence="8">
    <location>
        <begin position="313"/>
        <end position="334"/>
    </location>
</feature>
<feature type="transmembrane region" description="Helical" evidence="8">
    <location>
        <begin position="12"/>
        <end position="31"/>
    </location>
</feature>
<reference evidence="10" key="1">
    <citation type="journal article" date="2019" name="Int. J. Syst. Evol. Microbiol.">
        <title>The Global Catalogue of Microorganisms (GCM) 10K type strain sequencing project: providing services to taxonomists for standard genome sequencing and annotation.</title>
        <authorList>
            <consortium name="The Broad Institute Genomics Platform"/>
            <consortium name="The Broad Institute Genome Sequencing Center for Infectious Disease"/>
            <person name="Wu L."/>
            <person name="Ma J."/>
        </authorList>
    </citation>
    <scope>NUCLEOTIDE SEQUENCE [LARGE SCALE GENOMIC DNA]</scope>
    <source>
        <strain evidence="10">CCUG 61707</strain>
    </source>
</reference>
<keyword evidence="3" id="KW-1003">Cell membrane</keyword>
<feature type="transmembrane region" description="Helical" evidence="8">
    <location>
        <begin position="150"/>
        <end position="167"/>
    </location>
</feature>
<dbReference type="RefSeq" id="WP_380817884.1">
    <property type="nucleotide sequence ID" value="NZ_JBHTJN010000001.1"/>
</dbReference>
<feature type="transmembrane region" description="Helical" evidence="8">
    <location>
        <begin position="84"/>
        <end position="105"/>
    </location>
</feature>
<evidence type="ECO:0000256" key="2">
    <source>
        <dbReference type="ARBA" id="ARBA00022448"/>
    </source>
</evidence>
<evidence type="ECO:0000256" key="8">
    <source>
        <dbReference type="SAM" id="Phobius"/>
    </source>
</evidence>
<organism evidence="9 10">
    <name type="scientific">Seminibacterium arietis</name>
    <dbReference type="NCBI Taxonomy" id="1173502"/>
    <lineage>
        <taxon>Bacteria</taxon>
        <taxon>Pseudomonadati</taxon>
        <taxon>Pseudomonadota</taxon>
        <taxon>Gammaproteobacteria</taxon>
        <taxon>Pasteurellales</taxon>
        <taxon>Pasteurellaceae</taxon>
        <taxon>Seminibacterium</taxon>
    </lineage>
</organism>
<keyword evidence="5" id="KW-0769">Symport</keyword>
<comment type="subcellular location">
    <subcellularLocation>
        <location evidence="1">Cell membrane</location>
        <topology evidence="1">Multi-pass membrane protein</topology>
    </subcellularLocation>
</comment>
<feature type="transmembrane region" description="Helical" evidence="8">
    <location>
        <begin position="228"/>
        <end position="251"/>
    </location>
</feature>
<gene>
    <name evidence="9" type="ORF">ACFQ02_00450</name>
</gene>
<dbReference type="InterPro" id="IPR001991">
    <property type="entry name" value="Na-dicarboxylate_symporter"/>
</dbReference>
<feature type="transmembrane region" description="Helical" evidence="8">
    <location>
        <begin position="51"/>
        <end position="72"/>
    </location>
</feature>
<keyword evidence="4 8" id="KW-0812">Transmembrane</keyword>
<dbReference type="Pfam" id="PF00375">
    <property type="entry name" value="SDF"/>
    <property type="match status" value="1"/>
</dbReference>
<comment type="caution">
    <text evidence="9">The sequence shown here is derived from an EMBL/GenBank/DDBJ whole genome shotgun (WGS) entry which is preliminary data.</text>
</comment>
<feature type="transmembrane region" description="Helical" evidence="8">
    <location>
        <begin position="375"/>
        <end position="393"/>
    </location>
</feature>
<dbReference type="PROSITE" id="PS00713">
    <property type="entry name" value="NA_DICARBOXYL_SYMP_1"/>
    <property type="match status" value="1"/>
</dbReference>
<evidence type="ECO:0000256" key="6">
    <source>
        <dbReference type="ARBA" id="ARBA00022989"/>
    </source>
</evidence>
<dbReference type="PANTHER" id="PTHR42865:SF7">
    <property type="entry name" value="PROTON_GLUTAMATE-ASPARTATE SYMPORTER"/>
    <property type="match status" value="1"/>
</dbReference>
<dbReference type="Proteomes" id="UP001596996">
    <property type="component" value="Unassembled WGS sequence"/>
</dbReference>
<keyword evidence="7 8" id="KW-0472">Membrane</keyword>
<keyword evidence="6 8" id="KW-1133">Transmembrane helix</keyword>